<dbReference type="HOGENOM" id="CLU_025996_0_1_5"/>
<dbReference type="CDD" id="cd00761">
    <property type="entry name" value="Glyco_tranf_GTA_type"/>
    <property type="match status" value="1"/>
</dbReference>
<keyword evidence="2" id="KW-0328">Glycosyltransferase</keyword>
<dbReference type="InterPro" id="IPR050834">
    <property type="entry name" value="Glycosyltransf_2"/>
</dbReference>
<dbReference type="InterPro" id="IPR001173">
    <property type="entry name" value="Glyco_trans_2-like"/>
</dbReference>
<evidence type="ECO:0000259" key="4">
    <source>
        <dbReference type="Pfam" id="PF00535"/>
    </source>
</evidence>
<protein>
    <submittedName>
        <fullName evidence="5">Glucosyltransferase protein</fullName>
    </submittedName>
</protein>
<evidence type="ECO:0000256" key="3">
    <source>
        <dbReference type="ARBA" id="ARBA00022679"/>
    </source>
</evidence>
<gene>
    <name evidence="5" type="ordered locus">PHZ_c2509</name>
</gene>
<comment type="similarity">
    <text evidence="1">Belongs to the glycosyltransferase 2 family.</text>
</comment>
<evidence type="ECO:0000313" key="5">
    <source>
        <dbReference type="EMBL" id="ACG78918.1"/>
    </source>
</evidence>
<dbReference type="STRING" id="450851.PHZ_c2509"/>
<dbReference type="SUPFAM" id="SSF53448">
    <property type="entry name" value="Nucleotide-diphospho-sugar transferases"/>
    <property type="match status" value="1"/>
</dbReference>
<dbReference type="PANTHER" id="PTHR43685:SF5">
    <property type="entry name" value="GLYCOSYLTRANSFERASE EPSE-RELATED"/>
    <property type="match status" value="1"/>
</dbReference>
<dbReference type="Proteomes" id="UP000001868">
    <property type="component" value="Chromosome"/>
</dbReference>
<reference evidence="5 6" key="1">
    <citation type="journal article" date="2008" name="BMC Genomics">
        <title>Complete genome of Phenylobacterium zucineum - a novel facultative intracellular bacterium isolated from human erythroleukemia cell line K562.</title>
        <authorList>
            <person name="Luo Y."/>
            <person name="Xu X."/>
            <person name="Ding Z."/>
            <person name="Liu Z."/>
            <person name="Zhang B."/>
            <person name="Yan Z."/>
            <person name="Sun J."/>
            <person name="Hu S."/>
            <person name="Hu X."/>
        </authorList>
    </citation>
    <scope>NUCLEOTIDE SEQUENCE [LARGE SCALE GENOMIC DNA]</scope>
    <source>
        <strain evidence="5 6">HLK1</strain>
    </source>
</reference>
<proteinExistence type="inferred from homology"/>
<dbReference type="Gene3D" id="3.90.550.10">
    <property type="entry name" value="Spore Coat Polysaccharide Biosynthesis Protein SpsA, Chain A"/>
    <property type="match status" value="1"/>
</dbReference>
<keyword evidence="6" id="KW-1185">Reference proteome</keyword>
<name>B4RGL2_PHEZH</name>
<keyword evidence="3 5" id="KW-0808">Transferase</keyword>
<dbReference type="InterPro" id="IPR029044">
    <property type="entry name" value="Nucleotide-diphossugar_trans"/>
</dbReference>
<dbReference type="CAZy" id="GT2">
    <property type="family name" value="Glycosyltransferase Family 2"/>
</dbReference>
<dbReference type="EMBL" id="CP000747">
    <property type="protein sequence ID" value="ACG78918.1"/>
    <property type="molecule type" value="Genomic_DNA"/>
</dbReference>
<dbReference type="eggNOG" id="COG0463">
    <property type="taxonomic scope" value="Bacteria"/>
</dbReference>
<evidence type="ECO:0000256" key="1">
    <source>
        <dbReference type="ARBA" id="ARBA00006739"/>
    </source>
</evidence>
<dbReference type="PANTHER" id="PTHR43685">
    <property type="entry name" value="GLYCOSYLTRANSFERASE"/>
    <property type="match status" value="1"/>
</dbReference>
<organism evidence="5 6">
    <name type="scientific">Phenylobacterium zucineum (strain HLK1)</name>
    <dbReference type="NCBI Taxonomy" id="450851"/>
    <lineage>
        <taxon>Bacteria</taxon>
        <taxon>Pseudomonadati</taxon>
        <taxon>Pseudomonadota</taxon>
        <taxon>Alphaproteobacteria</taxon>
        <taxon>Caulobacterales</taxon>
        <taxon>Caulobacteraceae</taxon>
        <taxon>Phenylobacterium</taxon>
    </lineage>
</organism>
<accession>B4RGL2</accession>
<dbReference type="AlphaFoldDB" id="B4RGL2"/>
<dbReference type="KEGG" id="pzu:PHZ_c2509"/>
<evidence type="ECO:0000256" key="2">
    <source>
        <dbReference type="ARBA" id="ARBA00022676"/>
    </source>
</evidence>
<dbReference type="Pfam" id="PF00535">
    <property type="entry name" value="Glycos_transf_2"/>
    <property type="match status" value="1"/>
</dbReference>
<feature type="domain" description="Glycosyltransferase 2-like" evidence="4">
    <location>
        <begin position="12"/>
        <end position="113"/>
    </location>
</feature>
<dbReference type="GO" id="GO:0016757">
    <property type="term" value="F:glycosyltransferase activity"/>
    <property type="evidence" value="ECO:0007669"/>
    <property type="project" value="UniProtKB-KW"/>
</dbReference>
<evidence type="ECO:0000313" key="6">
    <source>
        <dbReference type="Proteomes" id="UP000001868"/>
    </source>
</evidence>
<sequence>MRAPERAGSVAVIVAAKDAAATIARAVASALAQPDAAEVVVVDDGSTDETARRARDADDGSGRLTVVSQAQAGPAAARNLALSLSRSPWICPLDADDFLNPGRLGRLLAQAQGCDLVADDLLLVAEGAEDAAPKPLIGEQLDLPFVLDFRTFVDANVSRPGLARREFGFLKPLIRRGFLEAAELAYDPALRLGEDFILYATALAKGARFRVVQACGYVSVQRPGSLSHNHTIADLKALQRASARLAGLPGLGAAEIAAARRHHRHVTAKVDLREVLEAKQTGGLLGALAAVAMRAASAPYILRQGLGGQRA</sequence>